<protein>
    <recommendedName>
        <fullName evidence="1">Tubulin-folding cofactor D C-terminal domain-containing protein</fullName>
    </recommendedName>
</protein>
<reference evidence="2 3" key="1">
    <citation type="submission" date="2024-01" db="EMBL/GenBank/DDBJ databases">
        <authorList>
            <person name="Waweru B."/>
        </authorList>
    </citation>
    <scope>NUCLEOTIDE SEQUENCE [LARGE SCALE GENOMIC DNA]</scope>
</reference>
<keyword evidence="3" id="KW-1185">Reference proteome</keyword>
<evidence type="ECO:0000313" key="3">
    <source>
        <dbReference type="Proteomes" id="UP001314170"/>
    </source>
</evidence>
<dbReference type="InterPro" id="IPR016024">
    <property type="entry name" value="ARM-type_fold"/>
</dbReference>
<evidence type="ECO:0000259" key="1">
    <source>
        <dbReference type="Pfam" id="PF12612"/>
    </source>
</evidence>
<dbReference type="GO" id="GO:0000226">
    <property type="term" value="P:microtubule cytoskeleton organization"/>
    <property type="evidence" value="ECO:0007669"/>
    <property type="project" value="TreeGrafter"/>
</dbReference>
<dbReference type="PANTHER" id="PTHR12658">
    <property type="entry name" value="BETA-TUBULIN COFACTOR D"/>
    <property type="match status" value="1"/>
</dbReference>
<accession>A0AAV1SCL3</accession>
<dbReference type="InterPro" id="IPR022577">
    <property type="entry name" value="TBCD_C"/>
</dbReference>
<gene>
    <name evidence="2" type="ORF">DCAF_LOCUS20576</name>
</gene>
<dbReference type="GO" id="GO:0005096">
    <property type="term" value="F:GTPase activator activity"/>
    <property type="evidence" value="ECO:0007669"/>
    <property type="project" value="InterPro"/>
</dbReference>
<dbReference type="GO" id="GO:0048487">
    <property type="term" value="F:beta-tubulin binding"/>
    <property type="evidence" value="ECO:0007669"/>
    <property type="project" value="InterPro"/>
</dbReference>
<dbReference type="GO" id="GO:0007021">
    <property type="term" value="P:tubulin complex assembly"/>
    <property type="evidence" value="ECO:0007669"/>
    <property type="project" value="InterPro"/>
</dbReference>
<dbReference type="Proteomes" id="UP001314170">
    <property type="component" value="Unassembled WGS sequence"/>
</dbReference>
<organism evidence="2 3">
    <name type="scientific">Dovyalis caffra</name>
    <dbReference type="NCBI Taxonomy" id="77055"/>
    <lineage>
        <taxon>Eukaryota</taxon>
        <taxon>Viridiplantae</taxon>
        <taxon>Streptophyta</taxon>
        <taxon>Embryophyta</taxon>
        <taxon>Tracheophyta</taxon>
        <taxon>Spermatophyta</taxon>
        <taxon>Magnoliopsida</taxon>
        <taxon>eudicotyledons</taxon>
        <taxon>Gunneridae</taxon>
        <taxon>Pentapetalae</taxon>
        <taxon>rosids</taxon>
        <taxon>fabids</taxon>
        <taxon>Malpighiales</taxon>
        <taxon>Salicaceae</taxon>
        <taxon>Flacourtieae</taxon>
        <taxon>Dovyalis</taxon>
    </lineage>
</organism>
<proteinExistence type="predicted"/>
<dbReference type="GO" id="GO:0007023">
    <property type="term" value="P:post-chaperonin tubulin folding pathway"/>
    <property type="evidence" value="ECO:0007669"/>
    <property type="project" value="InterPro"/>
</dbReference>
<dbReference type="InterPro" id="IPR033162">
    <property type="entry name" value="TBCD"/>
</dbReference>
<dbReference type="EMBL" id="CAWUPB010001173">
    <property type="protein sequence ID" value="CAK7347887.1"/>
    <property type="molecule type" value="Genomic_DNA"/>
</dbReference>
<dbReference type="SUPFAM" id="SSF48371">
    <property type="entry name" value="ARM repeat"/>
    <property type="match status" value="1"/>
</dbReference>
<sequence length="274" mass="30647">MRGERLGWLDLPVCNLSSLTRRSVLSGLVISIGGLQDSLRKASISALLECLQPVETEESNERRSREQILSTDMLWVLQQYKKCDRVIVPTLKNPDHNSCVFQTIEILFSKKIFLDMEDRTPAFCAILDSLAVELKGSRDFAKLYCGIAILGHIALLLETINARAFNHLLTLLGHPYPKIRKASAEQVYLVLLQNGNLVPEDKIERALEIISETCWDGDVEATKLQRLEVFEMAGVELGQLVKPIDKLSNRYSEKRPVANGENASYSSLVGSTGF</sequence>
<dbReference type="Pfam" id="PF12612">
    <property type="entry name" value="TFCD_C"/>
    <property type="match status" value="1"/>
</dbReference>
<dbReference type="PANTHER" id="PTHR12658:SF0">
    <property type="entry name" value="TUBULIN-SPECIFIC CHAPERONE D"/>
    <property type="match status" value="1"/>
</dbReference>
<evidence type="ECO:0000313" key="2">
    <source>
        <dbReference type="EMBL" id="CAK7347887.1"/>
    </source>
</evidence>
<comment type="caution">
    <text evidence="2">The sequence shown here is derived from an EMBL/GenBank/DDBJ whole genome shotgun (WGS) entry which is preliminary data.</text>
</comment>
<name>A0AAV1SCL3_9ROSI</name>
<dbReference type="AlphaFoldDB" id="A0AAV1SCL3"/>
<feature type="domain" description="Tubulin-folding cofactor D C-terminal" evidence="1">
    <location>
        <begin position="21"/>
        <end position="142"/>
    </location>
</feature>